<evidence type="ECO:0000256" key="6">
    <source>
        <dbReference type="ARBA" id="ARBA00023136"/>
    </source>
</evidence>
<comment type="caution">
    <text evidence="10">The sequence shown here is derived from an EMBL/GenBank/DDBJ whole genome shotgun (WGS) entry which is preliminary data.</text>
</comment>
<feature type="region of interest" description="Disordered" evidence="8">
    <location>
        <begin position="1"/>
        <end position="64"/>
    </location>
</feature>
<dbReference type="Proteomes" id="UP000245207">
    <property type="component" value="Unassembled WGS sequence"/>
</dbReference>
<keyword evidence="5 9" id="KW-1133">Transmembrane helix</keyword>
<dbReference type="PANTHER" id="PTHR47596:SF2">
    <property type="entry name" value="SMALL POLYPEPTIDE DEVIL 9"/>
    <property type="match status" value="1"/>
</dbReference>
<feature type="compositionally biased region" description="Basic and acidic residues" evidence="8">
    <location>
        <begin position="1"/>
        <end position="13"/>
    </location>
</feature>
<evidence type="ECO:0000256" key="5">
    <source>
        <dbReference type="ARBA" id="ARBA00022989"/>
    </source>
</evidence>
<dbReference type="PANTHER" id="PTHR47596">
    <property type="entry name" value="DVL13"/>
    <property type="match status" value="1"/>
</dbReference>
<dbReference type="GO" id="GO:0008285">
    <property type="term" value="P:negative regulation of cell population proliferation"/>
    <property type="evidence" value="ECO:0007669"/>
    <property type="project" value="InterPro"/>
</dbReference>
<dbReference type="Pfam" id="PF08137">
    <property type="entry name" value="DVL"/>
    <property type="match status" value="1"/>
</dbReference>
<evidence type="ECO:0000256" key="7">
    <source>
        <dbReference type="ARBA" id="ARBA00024340"/>
    </source>
</evidence>
<comment type="similarity">
    <text evidence="7">Belongs to the DVL/RTFL small polypeptides family.</text>
</comment>
<dbReference type="OrthoDB" id="1613769at2759"/>
<feature type="transmembrane region" description="Helical" evidence="9">
    <location>
        <begin position="89"/>
        <end position="106"/>
    </location>
</feature>
<feature type="transmembrane region" description="Helical" evidence="9">
    <location>
        <begin position="132"/>
        <end position="156"/>
    </location>
</feature>
<name>A0A2U1MHP2_ARTAN</name>
<evidence type="ECO:0000256" key="2">
    <source>
        <dbReference type="ARBA" id="ARBA00022473"/>
    </source>
</evidence>
<dbReference type="InterPro" id="IPR012552">
    <property type="entry name" value="DVL"/>
</dbReference>
<protein>
    <submittedName>
        <fullName evidence="10">DVL</fullName>
    </submittedName>
</protein>
<evidence type="ECO:0000256" key="8">
    <source>
        <dbReference type="SAM" id="MobiDB-lite"/>
    </source>
</evidence>
<dbReference type="EMBL" id="PKPP01005263">
    <property type="protein sequence ID" value="PWA60785.1"/>
    <property type="molecule type" value="Genomic_DNA"/>
</dbReference>
<feature type="compositionally biased region" description="Low complexity" evidence="8">
    <location>
        <begin position="14"/>
        <end position="31"/>
    </location>
</feature>
<evidence type="ECO:0000313" key="10">
    <source>
        <dbReference type="EMBL" id="PWA60785.1"/>
    </source>
</evidence>
<comment type="subcellular location">
    <subcellularLocation>
        <location evidence="1">Cell membrane</location>
        <topology evidence="1">Single-pass membrane protein</topology>
    </subcellularLocation>
</comment>
<keyword evidence="6 9" id="KW-0472">Membrane</keyword>
<feature type="compositionally biased region" description="Low complexity" evidence="8">
    <location>
        <begin position="43"/>
        <end position="59"/>
    </location>
</feature>
<keyword evidence="4 9" id="KW-0812">Transmembrane</keyword>
<accession>A0A2U1MHP2</accession>
<keyword evidence="3" id="KW-1003">Cell membrane</keyword>
<dbReference type="AlphaFoldDB" id="A0A2U1MHP2"/>
<keyword evidence="2" id="KW-0217">Developmental protein</keyword>
<dbReference type="GO" id="GO:0048367">
    <property type="term" value="P:shoot system development"/>
    <property type="evidence" value="ECO:0007669"/>
    <property type="project" value="UniProtKB-ARBA"/>
</dbReference>
<evidence type="ECO:0000256" key="1">
    <source>
        <dbReference type="ARBA" id="ARBA00004162"/>
    </source>
</evidence>
<evidence type="ECO:0000256" key="4">
    <source>
        <dbReference type="ARBA" id="ARBA00022692"/>
    </source>
</evidence>
<gene>
    <name evidence="10" type="ORF">CTI12_AA354800</name>
</gene>
<organism evidence="10 11">
    <name type="scientific">Artemisia annua</name>
    <name type="common">Sweet wormwood</name>
    <dbReference type="NCBI Taxonomy" id="35608"/>
    <lineage>
        <taxon>Eukaryota</taxon>
        <taxon>Viridiplantae</taxon>
        <taxon>Streptophyta</taxon>
        <taxon>Embryophyta</taxon>
        <taxon>Tracheophyta</taxon>
        <taxon>Spermatophyta</taxon>
        <taxon>Magnoliopsida</taxon>
        <taxon>eudicotyledons</taxon>
        <taxon>Gunneridae</taxon>
        <taxon>Pentapetalae</taxon>
        <taxon>asterids</taxon>
        <taxon>campanulids</taxon>
        <taxon>Asterales</taxon>
        <taxon>Asteraceae</taxon>
        <taxon>Asteroideae</taxon>
        <taxon>Anthemideae</taxon>
        <taxon>Artemisiinae</taxon>
        <taxon>Artemisia</taxon>
    </lineage>
</organism>
<keyword evidence="11" id="KW-1185">Reference proteome</keyword>
<reference evidence="10 11" key="1">
    <citation type="journal article" date="2018" name="Mol. Plant">
        <title>The genome of Artemisia annua provides insight into the evolution of Asteraceae family and artemisinin biosynthesis.</title>
        <authorList>
            <person name="Shen Q."/>
            <person name="Zhang L."/>
            <person name="Liao Z."/>
            <person name="Wang S."/>
            <person name="Yan T."/>
            <person name="Shi P."/>
            <person name="Liu M."/>
            <person name="Fu X."/>
            <person name="Pan Q."/>
            <person name="Wang Y."/>
            <person name="Lv Z."/>
            <person name="Lu X."/>
            <person name="Zhang F."/>
            <person name="Jiang W."/>
            <person name="Ma Y."/>
            <person name="Chen M."/>
            <person name="Hao X."/>
            <person name="Li L."/>
            <person name="Tang Y."/>
            <person name="Lv G."/>
            <person name="Zhou Y."/>
            <person name="Sun X."/>
            <person name="Brodelius P.E."/>
            <person name="Rose J.K.C."/>
            <person name="Tang K."/>
        </authorList>
    </citation>
    <scope>NUCLEOTIDE SEQUENCE [LARGE SCALE GENOMIC DNA]</scope>
    <source>
        <strain evidence="11">cv. Huhao1</strain>
        <tissue evidence="10">Leaf</tissue>
    </source>
</reference>
<proteinExistence type="inferred from homology"/>
<evidence type="ECO:0000256" key="3">
    <source>
        <dbReference type="ARBA" id="ARBA00022475"/>
    </source>
</evidence>
<dbReference type="STRING" id="35608.A0A2U1MHP2"/>
<dbReference type="InterPro" id="IPR052692">
    <property type="entry name" value="DVL_RTFL_polypeptides"/>
</dbReference>
<evidence type="ECO:0000313" key="11">
    <source>
        <dbReference type="Proteomes" id="UP000245207"/>
    </source>
</evidence>
<sequence>MDKKWKLSKEDPCSHSSKSSSLLRSMSQKSSTKSPLLRSFSTKNSIFSRSSSQKNKSPSDLTRSSSQKCANFTRKCGSLAKEQKARFYIVKRCVTMLGLMMLFFYLRDGSDSGSKNPKIFRPSHKKEEKLNISFIALMLLLLTVLYYLPVSCAITIHLSMKEIEIPFIVVHFYIKRCMASFWHSNPLG</sequence>
<dbReference type="GO" id="GO:0005886">
    <property type="term" value="C:plasma membrane"/>
    <property type="evidence" value="ECO:0007669"/>
    <property type="project" value="UniProtKB-SubCell"/>
</dbReference>
<evidence type="ECO:0000256" key="9">
    <source>
        <dbReference type="SAM" id="Phobius"/>
    </source>
</evidence>